<dbReference type="RefSeq" id="WP_097611430.1">
    <property type="nucleotide sequence ID" value="NZ_NWSV01000004.1"/>
</dbReference>
<protein>
    <recommendedName>
        <fullName evidence="3">Sulfotransferase family protein</fullName>
    </recommendedName>
</protein>
<name>A0A2A6JDY6_9HYPH</name>
<keyword evidence="2" id="KW-1185">Reference proteome</keyword>
<evidence type="ECO:0008006" key="3">
    <source>
        <dbReference type="Google" id="ProtNLM"/>
    </source>
</evidence>
<dbReference type="Gene3D" id="3.40.50.300">
    <property type="entry name" value="P-loop containing nucleotide triphosphate hydrolases"/>
    <property type="match status" value="1"/>
</dbReference>
<proteinExistence type="predicted"/>
<dbReference type="InterPro" id="IPR027417">
    <property type="entry name" value="P-loop_NTPase"/>
</dbReference>
<dbReference type="PANTHER" id="PTHR36978:SF4">
    <property type="entry name" value="P-LOOP CONTAINING NUCLEOSIDE TRIPHOSPHATE HYDROLASE PROTEIN"/>
    <property type="match status" value="1"/>
</dbReference>
<sequence length="245" mass="28183">MNNLLARHIAEARSALASRRNFNKVFGIGGHKTGTTTLADVFTLCGLKVGNQVEGELTSYSARRGDYSKLIAYVQNADAFQDSPFAESEVFIALDALFPNSRFILTVRDPEDWFRSQMRFTAKRFGLADPSRITKEHIQQDEYIFRGYCEEAHAYAFLMRTPDYKFHSSFDIGEDAIEWENLFDKDTYIRAYLTRNELIRRFFRGRPHQLLEIDMTTAETIENIAEFLGLPESLSKLPMPHANKT</sequence>
<dbReference type="Proteomes" id="UP000220768">
    <property type="component" value="Unassembled WGS sequence"/>
</dbReference>
<reference evidence="1 2" key="1">
    <citation type="submission" date="2017-09" db="EMBL/GenBank/DDBJ databases">
        <title>Comparative genomics of rhizobia isolated from Phaseolus vulgaris in China.</title>
        <authorList>
            <person name="Tong W."/>
        </authorList>
    </citation>
    <scope>NUCLEOTIDE SEQUENCE [LARGE SCALE GENOMIC DNA]</scope>
    <source>
        <strain evidence="1 2">C5</strain>
    </source>
</reference>
<accession>A0A2A6JDY6</accession>
<dbReference type="Pfam" id="PF17784">
    <property type="entry name" value="Sulfotransfer_4"/>
    <property type="match status" value="1"/>
</dbReference>
<dbReference type="AlphaFoldDB" id="A0A2A6JDY6"/>
<organism evidence="1 2">
    <name type="scientific">Rhizobium chutanense</name>
    <dbReference type="NCBI Taxonomy" id="2035448"/>
    <lineage>
        <taxon>Bacteria</taxon>
        <taxon>Pseudomonadati</taxon>
        <taxon>Pseudomonadota</taxon>
        <taxon>Alphaproteobacteria</taxon>
        <taxon>Hyphomicrobiales</taxon>
        <taxon>Rhizobiaceae</taxon>
        <taxon>Rhizobium/Agrobacterium group</taxon>
        <taxon>Rhizobium</taxon>
    </lineage>
</organism>
<dbReference type="PANTHER" id="PTHR36978">
    <property type="entry name" value="P-LOOP CONTAINING NUCLEOTIDE TRIPHOSPHATE HYDROLASE"/>
    <property type="match status" value="1"/>
</dbReference>
<comment type="caution">
    <text evidence="1">The sequence shown here is derived from an EMBL/GenBank/DDBJ whole genome shotgun (WGS) entry which is preliminary data.</text>
</comment>
<gene>
    <name evidence="1" type="ORF">CO666_07355</name>
</gene>
<evidence type="ECO:0000313" key="2">
    <source>
        <dbReference type="Proteomes" id="UP000220768"/>
    </source>
</evidence>
<dbReference type="InterPro" id="IPR040632">
    <property type="entry name" value="Sulfotransfer_4"/>
</dbReference>
<dbReference type="EMBL" id="NWSV01000004">
    <property type="protein sequence ID" value="PDT04566.1"/>
    <property type="molecule type" value="Genomic_DNA"/>
</dbReference>
<evidence type="ECO:0000313" key="1">
    <source>
        <dbReference type="EMBL" id="PDT04566.1"/>
    </source>
</evidence>
<dbReference type="SUPFAM" id="SSF52540">
    <property type="entry name" value="P-loop containing nucleoside triphosphate hydrolases"/>
    <property type="match status" value="1"/>
</dbReference>